<dbReference type="EMBL" id="AWUE01003295">
    <property type="protein sequence ID" value="OMP13783.1"/>
    <property type="molecule type" value="Genomic_DNA"/>
</dbReference>
<feature type="compositionally biased region" description="Basic and acidic residues" evidence="1">
    <location>
        <begin position="41"/>
        <end position="51"/>
    </location>
</feature>
<evidence type="ECO:0000313" key="3">
    <source>
        <dbReference type="Proteomes" id="UP000187203"/>
    </source>
</evidence>
<protein>
    <submittedName>
        <fullName evidence="2">Uncharacterized protein</fullName>
    </submittedName>
</protein>
<gene>
    <name evidence="2" type="ORF">COLO4_00964</name>
</gene>
<evidence type="ECO:0000313" key="2">
    <source>
        <dbReference type="EMBL" id="OMP13783.1"/>
    </source>
</evidence>
<keyword evidence="3" id="KW-1185">Reference proteome</keyword>
<feature type="region of interest" description="Disordered" evidence="1">
    <location>
        <begin position="1"/>
        <end position="102"/>
    </location>
</feature>
<evidence type="ECO:0000256" key="1">
    <source>
        <dbReference type="SAM" id="MobiDB-lite"/>
    </source>
</evidence>
<feature type="compositionally biased region" description="Basic residues" evidence="1">
    <location>
        <begin position="57"/>
        <end position="67"/>
    </location>
</feature>
<reference evidence="3" key="1">
    <citation type="submission" date="2013-09" db="EMBL/GenBank/DDBJ databases">
        <title>Corchorus olitorius genome sequencing.</title>
        <authorList>
            <person name="Alam M."/>
            <person name="Haque M.S."/>
            <person name="Islam M.S."/>
            <person name="Emdad E.M."/>
            <person name="Islam M.M."/>
            <person name="Ahmed B."/>
            <person name="Halim A."/>
            <person name="Hossen Q.M.M."/>
            <person name="Hossain M.Z."/>
            <person name="Ahmed R."/>
            <person name="Khan M.M."/>
            <person name="Islam R."/>
            <person name="Rashid M.M."/>
            <person name="Khan S.A."/>
            <person name="Rahman M.S."/>
            <person name="Alam M."/>
            <person name="Yahiya A.S."/>
            <person name="Khan M.S."/>
            <person name="Azam M.S."/>
            <person name="Haque T."/>
            <person name="Lashkar M.Z.H."/>
            <person name="Akhand A.I."/>
            <person name="Morshed G."/>
            <person name="Roy S."/>
            <person name="Uddin K.S."/>
            <person name="Rabeya T."/>
            <person name="Hossain A.S."/>
            <person name="Chowdhury A."/>
            <person name="Snigdha A.R."/>
            <person name="Mortoza M.S."/>
            <person name="Matin S.A."/>
            <person name="Hoque S.M.E."/>
            <person name="Islam M.K."/>
            <person name="Roy D.K."/>
            <person name="Haider R."/>
            <person name="Moosa M.M."/>
            <person name="Elias S.M."/>
            <person name="Hasan A.M."/>
            <person name="Jahan S."/>
            <person name="Shafiuddin M."/>
            <person name="Mahmood N."/>
            <person name="Shommy N.S."/>
        </authorList>
    </citation>
    <scope>NUCLEOTIDE SEQUENCE [LARGE SCALE GENOMIC DNA]</scope>
    <source>
        <strain evidence="3">cv. O-4</strain>
    </source>
</reference>
<comment type="caution">
    <text evidence="2">The sequence shown here is derived from an EMBL/GenBank/DDBJ whole genome shotgun (WGS) entry which is preliminary data.</text>
</comment>
<organism evidence="2 3">
    <name type="scientific">Corchorus olitorius</name>
    <dbReference type="NCBI Taxonomy" id="93759"/>
    <lineage>
        <taxon>Eukaryota</taxon>
        <taxon>Viridiplantae</taxon>
        <taxon>Streptophyta</taxon>
        <taxon>Embryophyta</taxon>
        <taxon>Tracheophyta</taxon>
        <taxon>Spermatophyta</taxon>
        <taxon>Magnoliopsida</taxon>
        <taxon>eudicotyledons</taxon>
        <taxon>Gunneridae</taxon>
        <taxon>Pentapetalae</taxon>
        <taxon>rosids</taxon>
        <taxon>malvids</taxon>
        <taxon>Malvales</taxon>
        <taxon>Malvaceae</taxon>
        <taxon>Grewioideae</taxon>
        <taxon>Apeibeae</taxon>
        <taxon>Corchorus</taxon>
    </lineage>
</organism>
<name>A0A1R3L345_9ROSI</name>
<proteinExistence type="predicted"/>
<feature type="non-terminal residue" evidence="2">
    <location>
        <position position="102"/>
    </location>
</feature>
<accession>A0A1R3L345</accession>
<sequence>MARHLGRDQESELPADRRPNRHPVAQLRSDDRRRRPGAARHLRDQSGRPDQSDGSARQRHRPRRHRTAAQSESSQVRCRAPRPGVPSEMDRGRSYPDPIAGP</sequence>
<dbReference type="AlphaFoldDB" id="A0A1R3L345"/>
<feature type="compositionally biased region" description="Basic and acidic residues" evidence="1">
    <location>
        <begin position="1"/>
        <end position="18"/>
    </location>
</feature>
<dbReference type="Proteomes" id="UP000187203">
    <property type="component" value="Unassembled WGS sequence"/>
</dbReference>